<dbReference type="AlphaFoldDB" id="A0A2N1MGV5"/>
<reference evidence="1 2" key="2">
    <citation type="submission" date="2017-10" db="EMBL/GenBank/DDBJ databases">
        <title>Extensive intraspecific genome diversity in a model arbuscular mycorrhizal fungus.</title>
        <authorList>
            <person name="Chen E.C.H."/>
            <person name="Morin E."/>
            <person name="Baudet D."/>
            <person name="Noel J."/>
            <person name="Ndikumana S."/>
            <person name="Charron P."/>
            <person name="St-Onge C."/>
            <person name="Giorgi J."/>
            <person name="Grigoriev I.V."/>
            <person name="Roux C."/>
            <person name="Martin F.M."/>
            <person name="Corradi N."/>
        </authorList>
    </citation>
    <scope>NUCLEOTIDE SEQUENCE [LARGE SCALE GENOMIC DNA]</scope>
    <source>
        <strain evidence="1 2">C2</strain>
    </source>
</reference>
<dbReference type="VEuPathDB" id="FungiDB:FUN_011437"/>
<organism evidence="1 2">
    <name type="scientific">Rhizophagus irregularis</name>
    <dbReference type="NCBI Taxonomy" id="588596"/>
    <lineage>
        <taxon>Eukaryota</taxon>
        <taxon>Fungi</taxon>
        <taxon>Fungi incertae sedis</taxon>
        <taxon>Mucoromycota</taxon>
        <taxon>Glomeromycotina</taxon>
        <taxon>Glomeromycetes</taxon>
        <taxon>Glomerales</taxon>
        <taxon>Glomeraceae</taxon>
        <taxon>Rhizophagus</taxon>
    </lineage>
</organism>
<proteinExistence type="predicted"/>
<protein>
    <submittedName>
        <fullName evidence="1">Uncharacterized protein</fullName>
    </submittedName>
</protein>
<accession>A0A2N1MGV5</accession>
<sequence>MNVPYSLQPNTLNITNTVQDIPAVLISNRPNELQMYPITMPPTTSNENPLFLSNNNIQAIPPSHSLQPTQDYLASYPCSLTHHQETTFVSEYSFFYKPYNDFQMYHIVCEEIPLSYEFVARLINNPDLIRSNKICRFYHEQPEIKKIYQVTCKMVPHAFIFQFLNKIIYNIQSTNGEYQQQQEFSVILQENLKFHLKRDLIHYLMPKSFHEESYYLHKRFVQDYCKYESIMDSKTGAFNTFQHQCFTSQGNLHRLQNDNNDSVNYDQHYYKNQT</sequence>
<dbReference type="EMBL" id="LLXL01002422">
    <property type="protein sequence ID" value="PKK60881.1"/>
    <property type="molecule type" value="Genomic_DNA"/>
</dbReference>
<dbReference type="VEuPathDB" id="FungiDB:RhiirFUN_012721"/>
<evidence type="ECO:0000313" key="2">
    <source>
        <dbReference type="Proteomes" id="UP000233469"/>
    </source>
</evidence>
<gene>
    <name evidence="1" type="ORF">RhiirC2_792656</name>
</gene>
<reference evidence="1 2" key="1">
    <citation type="submission" date="2016-04" db="EMBL/GenBank/DDBJ databases">
        <title>Genome analyses suggest a sexual origin of heterokaryosis in a supposedly ancient asexual fungus.</title>
        <authorList>
            <person name="Ropars J."/>
            <person name="Sedzielewska K."/>
            <person name="Noel J."/>
            <person name="Charron P."/>
            <person name="Farinelli L."/>
            <person name="Marton T."/>
            <person name="Kruger M."/>
            <person name="Pelin A."/>
            <person name="Brachmann A."/>
            <person name="Corradi N."/>
        </authorList>
    </citation>
    <scope>NUCLEOTIDE SEQUENCE [LARGE SCALE GENOMIC DNA]</scope>
    <source>
        <strain evidence="1 2">C2</strain>
    </source>
</reference>
<dbReference type="VEuPathDB" id="FungiDB:RhiirA1_534062"/>
<dbReference type="OrthoDB" id="2332461at2759"/>
<dbReference type="Proteomes" id="UP000233469">
    <property type="component" value="Unassembled WGS sequence"/>
</dbReference>
<comment type="caution">
    <text evidence="1">The sequence shown here is derived from an EMBL/GenBank/DDBJ whole genome shotgun (WGS) entry which is preliminary data.</text>
</comment>
<evidence type="ECO:0000313" key="1">
    <source>
        <dbReference type="EMBL" id="PKK60881.1"/>
    </source>
</evidence>
<name>A0A2N1MGV5_9GLOM</name>